<sequence length="304" mass="33552">MDPFSRFSHYFLAVARTGSLRKAAEVLHVSASAINRQILLAEEMMETLLFERLPSGLRLTTAGELLYDDILRWNKEYRRTRERFDELQGLKRGHVSIGLIAALNEGPVVDALAAIAREYPWFTFDIGIHDSQVIGEQVANADVDFGILLDPIESTGLEVRAFSEMPIGVVMPPAHPLVDQPRLSIGQLGEYRHLMPAAPLIVHDRTALLYKRHNMTPAASMTCNDIRMMKSLIRAGAGIAVLSVLDVFTEVETGALAFVPLQGPPVRPLTLALCVAPRRQLSRAAQLAIQKVSAVIESLQQADK</sequence>
<evidence type="ECO:0000256" key="4">
    <source>
        <dbReference type="ARBA" id="ARBA00023163"/>
    </source>
</evidence>
<dbReference type="InterPro" id="IPR000847">
    <property type="entry name" value="LysR_HTH_N"/>
</dbReference>
<accession>A0A250B7I1</accession>
<dbReference type="InterPro" id="IPR050950">
    <property type="entry name" value="HTH-type_LysR_regulators"/>
</dbReference>
<proteinExistence type="inferred from homology"/>
<protein>
    <submittedName>
        <fullName evidence="6">LysR family transcriptional regulator</fullName>
    </submittedName>
</protein>
<dbReference type="GO" id="GO:0003677">
    <property type="term" value="F:DNA binding"/>
    <property type="evidence" value="ECO:0007669"/>
    <property type="project" value="UniProtKB-KW"/>
</dbReference>
<dbReference type="Proteomes" id="UP000217182">
    <property type="component" value="Chromosome"/>
</dbReference>
<dbReference type="SUPFAM" id="SSF53850">
    <property type="entry name" value="Periplasmic binding protein-like II"/>
    <property type="match status" value="1"/>
</dbReference>
<dbReference type="AlphaFoldDB" id="A0A250B7I1"/>
<dbReference type="PANTHER" id="PTHR30419:SF8">
    <property type="entry name" value="NITROGEN ASSIMILATION TRANSCRIPTIONAL ACTIVATOR-RELATED"/>
    <property type="match status" value="1"/>
</dbReference>
<dbReference type="KEGG" id="gqu:AWC35_23855"/>
<reference evidence="6 7" key="1">
    <citation type="submission" date="2016-01" db="EMBL/GenBank/DDBJ databases">
        <authorList>
            <person name="Oliw E.H."/>
        </authorList>
    </citation>
    <scope>NUCLEOTIDE SEQUENCE [LARGE SCALE GENOMIC DNA]</scope>
    <source>
        <strain evidence="6 7">FRB97</strain>
    </source>
</reference>
<dbReference type="SUPFAM" id="SSF46785">
    <property type="entry name" value="Winged helix' DNA-binding domain"/>
    <property type="match status" value="1"/>
</dbReference>
<keyword evidence="7" id="KW-1185">Reference proteome</keyword>
<keyword evidence="4" id="KW-0804">Transcription</keyword>
<name>A0A250B7I1_9GAMM</name>
<organism evidence="6 7">
    <name type="scientific">Gibbsiella quercinecans</name>
    <dbReference type="NCBI Taxonomy" id="929813"/>
    <lineage>
        <taxon>Bacteria</taxon>
        <taxon>Pseudomonadati</taxon>
        <taxon>Pseudomonadota</taxon>
        <taxon>Gammaproteobacteria</taxon>
        <taxon>Enterobacterales</taxon>
        <taxon>Yersiniaceae</taxon>
        <taxon>Gibbsiella</taxon>
    </lineage>
</organism>
<dbReference type="RefSeq" id="WP_095848710.1">
    <property type="nucleotide sequence ID" value="NZ_CP014136.1"/>
</dbReference>
<keyword evidence="3" id="KW-0238">DNA-binding</keyword>
<dbReference type="InterPro" id="IPR005119">
    <property type="entry name" value="LysR_subst-bd"/>
</dbReference>
<dbReference type="GO" id="GO:0003700">
    <property type="term" value="F:DNA-binding transcription factor activity"/>
    <property type="evidence" value="ECO:0007669"/>
    <property type="project" value="InterPro"/>
</dbReference>
<keyword evidence="2" id="KW-0805">Transcription regulation</keyword>
<dbReference type="Gene3D" id="3.40.190.290">
    <property type="match status" value="1"/>
</dbReference>
<evidence type="ECO:0000259" key="5">
    <source>
        <dbReference type="PROSITE" id="PS50931"/>
    </source>
</evidence>
<feature type="domain" description="HTH lysR-type" evidence="5">
    <location>
        <begin position="9"/>
        <end position="60"/>
    </location>
</feature>
<dbReference type="GO" id="GO:0005829">
    <property type="term" value="C:cytosol"/>
    <property type="evidence" value="ECO:0007669"/>
    <property type="project" value="TreeGrafter"/>
</dbReference>
<dbReference type="InterPro" id="IPR036388">
    <property type="entry name" value="WH-like_DNA-bd_sf"/>
</dbReference>
<dbReference type="Pfam" id="PF00126">
    <property type="entry name" value="HTH_1"/>
    <property type="match status" value="1"/>
</dbReference>
<dbReference type="PANTHER" id="PTHR30419">
    <property type="entry name" value="HTH-TYPE TRANSCRIPTIONAL REGULATOR YBHD"/>
    <property type="match status" value="1"/>
</dbReference>
<comment type="similarity">
    <text evidence="1">Belongs to the LysR transcriptional regulatory family.</text>
</comment>
<dbReference type="InterPro" id="IPR036390">
    <property type="entry name" value="WH_DNA-bd_sf"/>
</dbReference>
<evidence type="ECO:0000313" key="6">
    <source>
        <dbReference type="EMBL" id="ATA22119.1"/>
    </source>
</evidence>
<dbReference type="Pfam" id="PF03466">
    <property type="entry name" value="LysR_substrate"/>
    <property type="match status" value="1"/>
</dbReference>
<evidence type="ECO:0000313" key="7">
    <source>
        <dbReference type="Proteomes" id="UP000217182"/>
    </source>
</evidence>
<dbReference type="EMBL" id="CP014136">
    <property type="protein sequence ID" value="ATA22119.1"/>
    <property type="molecule type" value="Genomic_DNA"/>
</dbReference>
<gene>
    <name evidence="6" type="ORF">AWC35_23855</name>
</gene>
<dbReference type="OrthoDB" id="8839922at2"/>
<dbReference type="Gene3D" id="1.10.10.10">
    <property type="entry name" value="Winged helix-like DNA-binding domain superfamily/Winged helix DNA-binding domain"/>
    <property type="match status" value="1"/>
</dbReference>
<dbReference type="PROSITE" id="PS50931">
    <property type="entry name" value="HTH_LYSR"/>
    <property type="match status" value="1"/>
</dbReference>
<evidence type="ECO:0000256" key="2">
    <source>
        <dbReference type="ARBA" id="ARBA00023015"/>
    </source>
</evidence>
<evidence type="ECO:0000256" key="3">
    <source>
        <dbReference type="ARBA" id="ARBA00023125"/>
    </source>
</evidence>
<evidence type="ECO:0000256" key="1">
    <source>
        <dbReference type="ARBA" id="ARBA00009437"/>
    </source>
</evidence>